<evidence type="ECO:0000259" key="4">
    <source>
        <dbReference type="Pfam" id="PF22124"/>
    </source>
</evidence>
<dbReference type="SUPFAM" id="SSF48208">
    <property type="entry name" value="Six-hairpin glycosidases"/>
    <property type="match status" value="1"/>
</dbReference>
<dbReference type="Pfam" id="PF21307">
    <property type="entry name" value="Glyco_hydro_95_C"/>
    <property type="match status" value="1"/>
</dbReference>
<evidence type="ECO:0000313" key="5">
    <source>
        <dbReference type="EMBL" id="MBB5351475.1"/>
    </source>
</evidence>
<organism evidence="5 6">
    <name type="scientific">Haloferula luteola</name>
    <dbReference type="NCBI Taxonomy" id="595692"/>
    <lineage>
        <taxon>Bacteria</taxon>
        <taxon>Pseudomonadati</taxon>
        <taxon>Verrucomicrobiota</taxon>
        <taxon>Verrucomicrobiia</taxon>
        <taxon>Verrucomicrobiales</taxon>
        <taxon>Verrucomicrobiaceae</taxon>
        <taxon>Haloferula</taxon>
    </lineage>
</organism>
<evidence type="ECO:0000256" key="1">
    <source>
        <dbReference type="SAM" id="SignalP"/>
    </source>
</evidence>
<dbReference type="InterPro" id="IPR027414">
    <property type="entry name" value="GH95_N_dom"/>
</dbReference>
<feature type="chain" id="PRO_5032600094" evidence="1">
    <location>
        <begin position="18"/>
        <end position="737"/>
    </location>
</feature>
<evidence type="ECO:0000259" key="3">
    <source>
        <dbReference type="Pfam" id="PF21307"/>
    </source>
</evidence>
<protein>
    <submittedName>
        <fullName evidence="5">Alpha-L-fucosidase 2</fullName>
        <ecNumber evidence="5">3.2.1.51</ecNumber>
    </submittedName>
</protein>
<dbReference type="PANTHER" id="PTHR31084">
    <property type="entry name" value="ALPHA-L-FUCOSIDASE 2"/>
    <property type="match status" value="1"/>
</dbReference>
<dbReference type="EMBL" id="JACHFD010000007">
    <property type="protein sequence ID" value="MBB5351475.1"/>
    <property type="molecule type" value="Genomic_DNA"/>
</dbReference>
<dbReference type="InterPro" id="IPR016518">
    <property type="entry name" value="Alpha-L-fucosidase"/>
</dbReference>
<dbReference type="InterPro" id="IPR012341">
    <property type="entry name" value="6hp_glycosidase-like_sf"/>
</dbReference>
<dbReference type="PIRSF" id="PIRSF007663">
    <property type="entry name" value="UCP007663"/>
    <property type="match status" value="1"/>
</dbReference>
<evidence type="ECO:0000313" key="6">
    <source>
        <dbReference type="Proteomes" id="UP000557717"/>
    </source>
</evidence>
<dbReference type="EC" id="3.2.1.51" evidence="5"/>
<dbReference type="InterPro" id="IPR054363">
    <property type="entry name" value="GH95_cat"/>
</dbReference>
<name>A0A840V0G0_9BACT</name>
<proteinExistence type="predicted"/>
<dbReference type="Proteomes" id="UP000557717">
    <property type="component" value="Unassembled WGS sequence"/>
</dbReference>
<feature type="signal peptide" evidence="1">
    <location>
        <begin position="1"/>
        <end position="17"/>
    </location>
</feature>
<comment type="caution">
    <text evidence="5">The sequence shown here is derived from an EMBL/GenBank/DDBJ whole genome shotgun (WGS) entry which is preliminary data.</text>
</comment>
<dbReference type="PANTHER" id="PTHR31084:SF3">
    <property type="entry name" value="ALPHA-FUCOSIDASE A"/>
    <property type="match status" value="1"/>
</dbReference>
<keyword evidence="5" id="KW-0326">Glycosidase</keyword>
<keyword evidence="5" id="KW-0378">Hydrolase</keyword>
<gene>
    <name evidence="5" type="ORF">HNR46_001712</name>
</gene>
<dbReference type="InterPro" id="IPR008928">
    <property type="entry name" value="6-hairpin_glycosidase_sf"/>
</dbReference>
<keyword evidence="6" id="KW-1185">Reference proteome</keyword>
<dbReference type="Pfam" id="PF22124">
    <property type="entry name" value="Glyco_hydro_95_cat"/>
    <property type="match status" value="1"/>
</dbReference>
<dbReference type="GO" id="GO:0005975">
    <property type="term" value="P:carbohydrate metabolic process"/>
    <property type="evidence" value="ECO:0007669"/>
    <property type="project" value="InterPro"/>
</dbReference>
<feature type="domain" description="Alpha fucosidase A-like C-terminal" evidence="3">
    <location>
        <begin position="660"/>
        <end position="725"/>
    </location>
</feature>
<feature type="domain" description="Glycosyl hydrolase family 95 N-terminal" evidence="2">
    <location>
        <begin position="89"/>
        <end position="231"/>
    </location>
</feature>
<feature type="domain" description="Glycosyl hydrolase family 95 N-terminal" evidence="2">
    <location>
        <begin position="23"/>
        <end position="75"/>
    </location>
</feature>
<dbReference type="RefSeq" id="WP_184017678.1">
    <property type="nucleotide sequence ID" value="NZ_JACHFD010000007.1"/>
</dbReference>
<accession>A0A840V0G0</accession>
<dbReference type="InterPro" id="IPR049053">
    <property type="entry name" value="AFCA-like_C"/>
</dbReference>
<dbReference type="Gene3D" id="1.50.10.10">
    <property type="match status" value="1"/>
</dbReference>
<reference evidence="5 6" key="1">
    <citation type="submission" date="2020-08" db="EMBL/GenBank/DDBJ databases">
        <title>Genomic Encyclopedia of Type Strains, Phase IV (KMG-IV): sequencing the most valuable type-strain genomes for metagenomic binning, comparative biology and taxonomic classification.</title>
        <authorList>
            <person name="Goeker M."/>
        </authorList>
    </citation>
    <scope>NUCLEOTIDE SEQUENCE [LARGE SCALE GENOMIC DNA]</scope>
    <source>
        <strain evidence="5 6">YC6886</strain>
    </source>
</reference>
<keyword evidence="1" id="KW-0732">Signal</keyword>
<dbReference type="Pfam" id="PF14498">
    <property type="entry name" value="Glyco_hyd_65N_2"/>
    <property type="match status" value="2"/>
</dbReference>
<evidence type="ECO:0000259" key="2">
    <source>
        <dbReference type="Pfam" id="PF14498"/>
    </source>
</evidence>
<sequence length="737" mass="81976">MTSSALAFLLLSLAATAAPSLDLRFDTPAKDWEKHGLPLGNGSLGVIMMADPHVDTVQFTVDSLWTGDGNPSGAYESEEKEPGQGCFGSFQSLAELRFTSLPASNTEITDFHRTLHLSRAVHQSTWKAGASAITREAFASHPDQVFAWRLTTSGSQELDGTFQLQGQHPDETLKIDGTDLSLTGTLPNHLRYAARVRVIPRGGKLTVQGDELRLTGGQEAWVIVAADTNYIMDPGAGWMTGDPAPSLIERLDEAEKRGWQDLLARHEKDHRQLFGRVSLDLGSTSPEILALPLDQRIQRYRDEAQELPRPCLDPELEALLFHYGRYLLIGSSRPGTLPANLQGIWNHQNRPAWFSDYHTNINLQMNYWLAETANLPELTEPLFHLLTTCAPLYRKASASQDPQNTGGFVTRMSLNPFGGSGWNWNIESTAWLAQHFWEHFAFSHDTAFLAETAWPWLHDVSKFWLARLKTLPDGTLVVPQAWSHEHGPVEDGTAHAQQLIDDLFSHTLAAARLLDRDPELQQRLASAREKLAGPQIGSWGQLMEWRDEKPDLEKSHHRHTSHLFAVHPGNRINRRSTPDLAKAAEISLTQRGEVGDSRRSWTWAWRTALWARLGNPDRAHGCIAGLLAHNTLDNLWTTHPPFQIDGNLGITAGIAEMLLQSHADEIELLPALPSCWPDGEVSGLRARGGFLVHLRWQAGQLAEATLQSTTGTTARVRLGDTVRTMEFQPGQSQHFTP</sequence>
<dbReference type="GO" id="GO:0004560">
    <property type="term" value="F:alpha-L-fucosidase activity"/>
    <property type="evidence" value="ECO:0007669"/>
    <property type="project" value="UniProtKB-EC"/>
</dbReference>
<dbReference type="AlphaFoldDB" id="A0A840V0G0"/>
<feature type="domain" description="Glycosyl hydrolase family 95 catalytic" evidence="4">
    <location>
        <begin position="259"/>
        <end position="658"/>
    </location>
</feature>